<reference evidence="6 7" key="1">
    <citation type="submission" date="2020-12" db="EMBL/GenBank/DDBJ databases">
        <title>Vagococcus allomyrinae sp. nov. and Enterococcus lavae sp. nov., isolated from the larvae of Allomyrina dichotoma.</title>
        <authorList>
            <person name="Lee S.D."/>
        </authorList>
    </citation>
    <scope>NUCLEOTIDE SEQUENCE [LARGE SCALE GENOMIC DNA]</scope>
    <source>
        <strain evidence="6 7">BWM-S5</strain>
    </source>
</reference>
<keyword evidence="2" id="KW-0805">Transcription regulation</keyword>
<organism evidence="6 7">
    <name type="scientific">Enterococcus larvae</name>
    <dbReference type="NCBI Taxonomy" id="2794352"/>
    <lineage>
        <taxon>Bacteria</taxon>
        <taxon>Bacillati</taxon>
        <taxon>Bacillota</taxon>
        <taxon>Bacilli</taxon>
        <taxon>Lactobacillales</taxon>
        <taxon>Enterococcaceae</taxon>
        <taxon>Enterococcus</taxon>
    </lineage>
</organism>
<keyword evidence="4" id="KW-0804">Transcription</keyword>
<dbReference type="Pfam" id="PF03466">
    <property type="entry name" value="LysR_substrate"/>
    <property type="match status" value="1"/>
</dbReference>
<dbReference type="InterPro" id="IPR000847">
    <property type="entry name" value="LysR_HTH_N"/>
</dbReference>
<comment type="similarity">
    <text evidence="1">Belongs to the LysR transcriptional regulatory family.</text>
</comment>
<evidence type="ECO:0000313" key="7">
    <source>
        <dbReference type="Proteomes" id="UP000673375"/>
    </source>
</evidence>
<gene>
    <name evidence="6" type="ORF">I6N96_04810</name>
</gene>
<dbReference type="RefSeq" id="WP_209556380.1">
    <property type="nucleotide sequence ID" value="NZ_JAEDXU010000002.1"/>
</dbReference>
<evidence type="ECO:0000256" key="2">
    <source>
        <dbReference type="ARBA" id="ARBA00023015"/>
    </source>
</evidence>
<evidence type="ECO:0000256" key="4">
    <source>
        <dbReference type="ARBA" id="ARBA00023163"/>
    </source>
</evidence>
<dbReference type="InterPro" id="IPR036388">
    <property type="entry name" value="WH-like_DNA-bd_sf"/>
</dbReference>
<dbReference type="Gene3D" id="3.40.190.290">
    <property type="match status" value="1"/>
</dbReference>
<dbReference type="InterPro" id="IPR005119">
    <property type="entry name" value="LysR_subst-bd"/>
</dbReference>
<dbReference type="SUPFAM" id="SSF46785">
    <property type="entry name" value="Winged helix' DNA-binding domain"/>
    <property type="match status" value="1"/>
</dbReference>
<dbReference type="CDD" id="cd05466">
    <property type="entry name" value="PBP2_LTTR_substrate"/>
    <property type="match status" value="1"/>
</dbReference>
<dbReference type="PANTHER" id="PTHR30346:SF0">
    <property type="entry name" value="HCA OPERON TRANSCRIPTIONAL ACTIVATOR HCAR"/>
    <property type="match status" value="1"/>
</dbReference>
<dbReference type="PANTHER" id="PTHR30346">
    <property type="entry name" value="TRANSCRIPTIONAL DUAL REGULATOR HCAR-RELATED"/>
    <property type="match status" value="1"/>
</dbReference>
<protein>
    <submittedName>
        <fullName evidence="6">LysR family transcriptional regulator</fullName>
    </submittedName>
</protein>
<dbReference type="PROSITE" id="PS50931">
    <property type="entry name" value="HTH_LYSR"/>
    <property type="match status" value="1"/>
</dbReference>
<comment type="caution">
    <text evidence="6">The sequence shown here is derived from an EMBL/GenBank/DDBJ whole genome shotgun (WGS) entry which is preliminary data.</text>
</comment>
<dbReference type="SUPFAM" id="SSF53850">
    <property type="entry name" value="Periplasmic binding protein-like II"/>
    <property type="match status" value="1"/>
</dbReference>
<feature type="domain" description="HTH lysR-type" evidence="5">
    <location>
        <begin position="1"/>
        <end position="58"/>
    </location>
</feature>
<name>A0ABS4CG46_9ENTE</name>
<proteinExistence type="inferred from homology"/>
<accession>A0ABS4CG46</accession>
<dbReference type="Proteomes" id="UP000673375">
    <property type="component" value="Unassembled WGS sequence"/>
</dbReference>
<keyword evidence="3" id="KW-0238">DNA-binding</keyword>
<dbReference type="InterPro" id="IPR036390">
    <property type="entry name" value="WH_DNA-bd_sf"/>
</dbReference>
<sequence length="300" mass="34076">MNIKQMKYVVAVADSGGFREAAKRLFVTQPSLSNGIKELEEELGVTLFVRTNKGATLTEEGIAFLEHAEKVLTQLTLMENRFQHHQKEERFSVSSQHYDFLGGIMAAVIQKFENQYKEFRLFETTTLKVIEDVKSYHSDIGILYLNSQNRSGIKRHLATTNLAYEVIGSFTTHVFVGKGHPLAQEEELTVEQLIGYPQVRFIQEGSEFNYFSEDLVAQTDQHAVIHVSDRGTLMNILAGTTAYATGSGIITGFTKKEIKLIPLKEQEENKICILYQKNQQRNDVVDYFIKLLGETINIEK</sequence>
<evidence type="ECO:0000256" key="1">
    <source>
        <dbReference type="ARBA" id="ARBA00009437"/>
    </source>
</evidence>
<dbReference type="PRINTS" id="PR00039">
    <property type="entry name" value="HTHLYSR"/>
</dbReference>
<evidence type="ECO:0000259" key="5">
    <source>
        <dbReference type="PROSITE" id="PS50931"/>
    </source>
</evidence>
<dbReference type="Gene3D" id="1.10.10.10">
    <property type="entry name" value="Winged helix-like DNA-binding domain superfamily/Winged helix DNA-binding domain"/>
    <property type="match status" value="1"/>
</dbReference>
<dbReference type="EMBL" id="JAEDXU010000002">
    <property type="protein sequence ID" value="MBP1045588.1"/>
    <property type="molecule type" value="Genomic_DNA"/>
</dbReference>
<keyword evidence="7" id="KW-1185">Reference proteome</keyword>
<evidence type="ECO:0000313" key="6">
    <source>
        <dbReference type="EMBL" id="MBP1045588.1"/>
    </source>
</evidence>
<dbReference type="Pfam" id="PF00126">
    <property type="entry name" value="HTH_1"/>
    <property type="match status" value="1"/>
</dbReference>
<evidence type="ECO:0000256" key="3">
    <source>
        <dbReference type="ARBA" id="ARBA00023125"/>
    </source>
</evidence>